<evidence type="ECO:0000313" key="1">
    <source>
        <dbReference type="EMBL" id="CAG8673300.1"/>
    </source>
</evidence>
<reference evidence="1" key="1">
    <citation type="submission" date="2021-06" db="EMBL/GenBank/DDBJ databases">
        <authorList>
            <person name="Kallberg Y."/>
            <person name="Tangrot J."/>
            <person name="Rosling A."/>
        </authorList>
    </citation>
    <scope>NUCLEOTIDE SEQUENCE</scope>
    <source>
        <strain evidence="1">UK204</strain>
    </source>
</reference>
<dbReference type="Proteomes" id="UP000789570">
    <property type="component" value="Unassembled WGS sequence"/>
</dbReference>
<proteinExistence type="predicted"/>
<dbReference type="EMBL" id="CAJVPQ010005641">
    <property type="protein sequence ID" value="CAG8673300.1"/>
    <property type="molecule type" value="Genomic_DNA"/>
</dbReference>
<dbReference type="AlphaFoldDB" id="A0A9N9EFX7"/>
<sequence>KKMIAILLHSVLGERQWKDGIIPRGLGDIWLEDILGPRRRKANWPN</sequence>
<keyword evidence="2" id="KW-1185">Reference proteome</keyword>
<accession>A0A9N9EFX7</accession>
<organism evidence="1 2">
    <name type="scientific">Funneliformis caledonium</name>
    <dbReference type="NCBI Taxonomy" id="1117310"/>
    <lineage>
        <taxon>Eukaryota</taxon>
        <taxon>Fungi</taxon>
        <taxon>Fungi incertae sedis</taxon>
        <taxon>Mucoromycota</taxon>
        <taxon>Glomeromycotina</taxon>
        <taxon>Glomeromycetes</taxon>
        <taxon>Glomerales</taxon>
        <taxon>Glomeraceae</taxon>
        <taxon>Funneliformis</taxon>
    </lineage>
</organism>
<protein>
    <submittedName>
        <fullName evidence="1">5444_t:CDS:1</fullName>
    </submittedName>
</protein>
<feature type="non-terminal residue" evidence="1">
    <location>
        <position position="1"/>
    </location>
</feature>
<evidence type="ECO:0000313" key="2">
    <source>
        <dbReference type="Proteomes" id="UP000789570"/>
    </source>
</evidence>
<comment type="caution">
    <text evidence="1">The sequence shown here is derived from an EMBL/GenBank/DDBJ whole genome shotgun (WGS) entry which is preliminary data.</text>
</comment>
<name>A0A9N9EFX7_9GLOM</name>
<gene>
    <name evidence="1" type="ORF">FCALED_LOCUS12125</name>
</gene>